<dbReference type="Proteomes" id="UP001595767">
    <property type="component" value="Unassembled WGS sequence"/>
</dbReference>
<evidence type="ECO:0000313" key="2">
    <source>
        <dbReference type="Proteomes" id="UP001595767"/>
    </source>
</evidence>
<reference evidence="2" key="1">
    <citation type="journal article" date="2019" name="Int. J. Syst. Evol. Microbiol.">
        <title>The Global Catalogue of Microorganisms (GCM) 10K type strain sequencing project: providing services to taxonomists for standard genome sequencing and annotation.</title>
        <authorList>
            <consortium name="The Broad Institute Genomics Platform"/>
            <consortium name="The Broad Institute Genome Sequencing Center for Infectious Disease"/>
            <person name="Wu L."/>
            <person name="Ma J."/>
        </authorList>
    </citation>
    <scope>NUCLEOTIDE SEQUENCE [LARGE SCALE GENOMIC DNA]</scope>
    <source>
        <strain evidence="2">CGMCC 4.7204</strain>
    </source>
</reference>
<evidence type="ECO:0000313" key="1">
    <source>
        <dbReference type="EMBL" id="MFC4127379.1"/>
    </source>
</evidence>
<comment type="caution">
    <text evidence="1">The sequence shown here is derived from an EMBL/GenBank/DDBJ whole genome shotgun (WGS) entry which is preliminary data.</text>
</comment>
<proteinExistence type="predicted"/>
<protein>
    <submittedName>
        <fullName evidence="1">Uncharacterized protein</fullName>
    </submittedName>
</protein>
<accession>A0ABV8LAQ0</accession>
<dbReference type="RefSeq" id="WP_378552723.1">
    <property type="nucleotide sequence ID" value="NZ_JBHSBA010000014.1"/>
</dbReference>
<dbReference type="EMBL" id="JBHSBA010000014">
    <property type="protein sequence ID" value="MFC4127379.1"/>
    <property type="molecule type" value="Genomic_DNA"/>
</dbReference>
<gene>
    <name evidence="1" type="ORF">ACFOW8_20835</name>
</gene>
<keyword evidence="2" id="KW-1185">Reference proteome</keyword>
<organism evidence="1 2">
    <name type="scientific">Nocardia rhizosphaerae</name>
    <dbReference type="NCBI Taxonomy" id="1691571"/>
    <lineage>
        <taxon>Bacteria</taxon>
        <taxon>Bacillati</taxon>
        <taxon>Actinomycetota</taxon>
        <taxon>Actinomycetes</taxon>
        <taxon>Mycobacteriales</taxon>
        <taxon>Nocardiaceae</taxon>
        <taxon>Nocardia</taxon>
    </lineage>
</organism>
<name>A0ABV8LAQ0_9NOCA</name>
<sequence>MDERTKWLTLAGQAMSGELRIEPGVGEAIRKAAKQYAEDLEILVGEAQRLGYLSGWGGLDSAKLLRVKFEQKAVGGGDDPTDNAVSRLQEHIAIAWLQHDTFAAAIGKLEMVDEERAAAIRAAAQGI</sequence>